<organism evidence="2">
    <name type="scientific">Mizugakiibacter sediminis</name>
    <dbReference type="NCBI Taxonomy" id="1475481"/>
    <lineage>
        <taxon>Bacteria</taxon>
        <taxon>Pseudomonadati</taxon>
        <taxon>Pseudomonadota</taxon>
        <taxon>Gammaproteobacteria</taxon>
        <taxon>Lysobacterales</taxon>
        <taxon>Rhodanobacteraceae</taxon>
        <taxon>Mizugakiibacter</taxon>
    </lineage>
</organism>
<protein>
    <submittedName>
        <fullName evidence="2">Uncharacterized protein</fullName>
    </submittedName>
</protein>
<sequence length="337" mass="36612">MAGAGVGERALGEIEHAAEQRHEHQVVVALAQLGVEAGEDALRIERVARGAFQMADHARHEQRRRHALVGDVAKGEAQMAGVVAEHAVEVAADAARRHQPRAQGEAAAAALQRAAAGQHAALDFARGFQLAVEARARLHRRGQLGDVRLQRGAHAVDAARELAELVLAVDRRQRRVEVAAGDALEAGVQRAQRQRDAATDADREPAQRQQAEQRQHAHAAQQPLRAAHQFGVRQCRIRLAEQHRAHADEHQRQRGQIDQRAGQQRPERDARGEAAEGHAGGLRGAFRPARRLPADGRRRGCACGSPPSAGRGEGCRPGAAACRRPRRRASDFTPCRR</sequence>
<accession>A0A0U1P9V5</accession>
<name>A0A0U1P9V5_9GAMM</name>
<dbReference type="HOGENOM" id="CLU_823403_0_0_6"/>
<feature type="region of interest" description="Disordered" evidence="1">
    <location>
        <begin position="243"/>
        <end position="337"/>
    </location>
</feature>
<dbReference type="EMBL" id="DF952379">
    <property type="protein sequence ID" value="GAN45056.1"/>
    <property type="molecule type" value="Genomic_DNA"/>
</dbReference>
<dbReference type="AlphaFoldDB" id="A0A0U1P9V5"/>
<evidence type="ECO:0000256" key="1">
    <source>
        <dbReference type="SAM" id="MobiDB-lite"/>
    </source>
</evidence>
<feature type="region of interest" description="Disordered" evidence="1">
    <location>
        <begin position="186"/>
        <end position="226"/>
    </location>
</feature>
<feature type="compositionally biased region" description="Basic and acidic residues" evidence="1">
    <location>
        <begin position="265"/>
        <end position="276"/>
    </location>
</feature>
<feature type="compositionally biased region" description="Basic and acidic residues" evidence="1">
    <location>
        <begin position="193"/>
        <end position="215"/>
    </location>
</feature>
<feature type="compositionally biased region" description="Low complexity" evidence="1">
    <location>
        <begin position="216"/>
        <end position="226"/>
    </location>
</feature>
<reference evidence="2" key="1">
    <citation type="submission" date="2015-03" db="EMBL/GenBank/DDBJ databases">
        <title>Draft genome sequence of Mizugakiibacter sediminis skMP5.</title>
        <authorList>
            <person name="Watanabe T."/>
            <person name="Kojima H."/>
            <person name="Fukui M."/>
        </authorList>
    </citation>
    <scope>NUCLEOTIDE SEQUENCE</scope>
    <source>
        <strain evidence="2">SkMP5</strain>
    </source>
</reference>
<evidence type="ECO:0000313" key="2">
    <source>
        <dbReference type="EMBL" id="GAN45056.1"/>
    </source>
</evidence>
<proteinExistence type="predicted"/>
<feature type="compositionally biased region" description="Basic and acidic residues" evidence="1">
    <location>
        <begin position="243"/>
        <end position="257"/>
    </location>
</feature>
<gene>
    <name evidence="2" type="ORF">MBSD_1596</name>
</gene>